<dbReference type="InterPro" id="IPR000757">
    <property type="entry name" value="Beta-glucanase-like"/>
</dbReference>
<reference evidence="4 5" key="1">
    <citation type="submission" date="2020-03" db="EMBL/GenBank/DDBJ databases">
        <title>Draft Genome Sequence of Cudoniella acicularis.</title>
        <authorList>
            <person name="Buettner E."/>
            <person name="Kellner H."/>
        </authorList>
    </citation>
    <scope>NUCLEOTIDE SEQUENCE [LARGE SCALE GENOMIC DNA]</scope>
    <source>
        <strain evidence="4 5">DSM 108380</strain>
    </source>
</reference>
<protein>
    <recommendedName>
        <fullName evidence="3">GH16 domain-containing protein</fullName>
    </recommendedName>
</protein>
<dbReference type="OrthoDB" id="25131at2759"/>
<evidence type="ECO:0000313" key="5">
    <source>
        <dbReference type="Proteomes" id="UP000566819"/>
    </source>
</evidence>
<evidence type="ECO:0000256" key="2">
    <source>
        <dbReference type="SAM" id="Phobius"/>
    </source>
</evidence>
<feature type="compositionally biased region" description="Basic residues" evidence="1">
    <location>
        <begin position="239"/>
        <end position="249"/>
    </location>
</feature>
<dbReference type="PANTHER" id="PTHR38121:SF5">
    <property type="entry name" value="GH16 DOMAIN-CONTAINING PROTEIN"/>
    <property type="match status" value="1"/>
</dbReference>
<evidence type="ECO:0000313" key="4">
    <source>
        <dbReference type="EMBL" id="KAF4634331.1"/>
    </source>
</evidence>
<evidence type="ECO:0000256" key="1">
    <source>
        <dbReference type="SAM" id="MobiDB-lite"/>
    </source>
</evidence>
<dbReference type="AlphaFoldDB" id="A0A8H4W5M2"/>
<dbReference type="Pfam" id="PF00722">
    <property type="entry name" value="Glyco_hydro_16"/>
    <property type="match status" value="1"/>
</dbReference>
<dbReference type="GO" id="GO:0005975">
    <property type="term" value="P:carbohydrate metabolic process"/>
    <property type="evidence" value="ECO:0007669"/>
    <property type="project" value="InterPro"/>
</dbReference>
<dbReference type="InterPro" id="IPR013320">
    <property type="entry name" value="ConA-like_dom_sf"/>
</dbReference>
<organism evidence="4 5">
    <name type="scientific">Cudoniella acicularis</name>
    <dbReference type="NCBI Taxonomy" id="354080"/>
    <lineage>
        <taxon>Eukaryota</taxon>
        <taxon>Fungi</taxon>
        <taxon>Dikarya</taxon>
        <taxon>Ascomycota</taxon>
        <taxon>Pezizomycotina</taxon>
        <taxon>Leotiomycetes</taxon>
        <taxon>Helotiales</taxon>
        <taxon>Tricladiaceae</taxon>
        <taxon>Cudoniella</taxon>
    </lineage>
</organism>
<dbReference type="Proteomes" id="UP000566819">
    <property type="component" value="Unassembled WGS sequence"/>
</dbReference>
<feature type="domain" description="GH16" evidence="3">
    <location>
        <begin position="440"/>
        <end position="674"/>
    </location>
</feature>
<keyword evidence="2" id="KW-1133">Transmembrane helix</keyword>
<proteinExistence type="predicted"/>
<dbReference type="PANTHER" id="PTHR38121">
    <property type="entry name" value="GH16 DOMAIN-CONTAINING PROTEIN"/>
    <property type="match status" value="1"/>
</dbReference>
<dbReference type="CDD" id="cd00413">
    <property type="entry name" value="Glyco_hydrolase_16"/>
    <property type="match status" value="1"/>
</dbReference>
<dbReference type="GO" id="GO:0004553">
    <property type="term" value="F:hydrolase activity, hydrolyzing O-glycosyl compounds"/>
    <property type="evidence" value="ECO:0007669"/>
    <property type="project" value="InterPro"/>
</dbReference>
<sequence length="764" mass="84072">MCPLCTSPRMCGAYGSIKFVGRNNYYVSSARLEAVETYNGSSFKAHDTWFYMWLFEAMLKYLPGCNFKRGSIVPAGVAMRAGPGYTPNAAAFLVYFKAKFLNESGFRVVNLEAAFNGTAAPPSGKAAEGRGRVGNEISGVSVDKGIRGFKAGSRLGQRLAGSSSEYWFYQPLLPDVVPDCLPRYMMFSKALGITPLSLPLGTYNVEEALFFEDIRIACANLTWCALSYGCRSGSGSRPRSSRKSSRHFPLRTSLSNSRPFQSNYRTFPTFHATIQMARSSKSSPSSPSPTTSHWAFQFSYGSGTFTKKFVTINSRGRKRHKPLVTAHTFEILENFPDLAGGSSVLVRKQLYPPSCMGVAHIERPFWENKPLDPKSHQWELYTELNKFKLRPPVSQGYWQESISAVQDVYDGNAVYGNGTCVDHAPLHDHILRRTRHRRLRDTDWRPQSFSVTPQAGRGPYGMNFTTKNVISNAIPDLNNWTGPGIYGGDPGVQLTVNSGVPADGYVKNAEMDSARSDLLWGTYRASMKLTSIPGTCSAFFWYFNDSQEIDMEFLSSQFDPHNGSFPVNLILQSVQSVQAGFNAAGSGNYIIANLPFNPTTGFHEYRIDFIPGNVIFYADGQVLATMNSSAVPTSPGHLILTQWSNGNNLWSSGPPVQNATISVGYVKAYFNSSLASRQSNWATRCKNPAAEGAICTIPDQTTPPDPNIAAGSDTAANTYFFSDHSNLTINQTVYHKSKGANDLGPFTMSVMMLIGVTFIAVFLL</sequence>
<feature type="region of interest" description="Disordered" evidence="1">
    <location>
        <begin position="232"/>
        <end position="256"/>
    </location>
</feature>
<comment type="caution">
    <text evidence="4">The sequence shown here is derived from an EMBL/GenBank/DDBJ whole genome shotgun (WGS) entry which is preliminary data.</text>
</comment>
<keyword evidence="5" id="KW-1185">Reference proteome</keyword>
<dbReference type="PROSITE" id="PS51762">
    <property type="entry name" value="GH16_2"/>
    <property type="match status" value="1"/>
</dbReference>
<keyword evidence="2" id="KW-0472">Membrane</keyword>
<keyword evidence="2" id="KW-0812">Transmembrane</keyword>
<feature type="transmembrane region" description="Helical" evidence="2">
    <location>
        <begin position="743"/>
        <end position="763"/>
    </location>
</feature>
<gene>
    <name evidence="4" type="ORF">G7Y89_g3776</name>
</gene>
<dbReference type="EMBL" id="JAAMPI010000192">
    <property type="protein sequence ID" value="KAF4634331.1"/>
    <property type="molecule type" value="Genomic_DNA"/>
</dbReference>
<evidence type="ECO:0000259" key="3">
    <source>
        <dbReference type="PROSITE" id="PS51762"/>
    </source>
</evidence>
<dbReference type="SUPFAM" id="SSF49899">
    <property type="entry name" value="Concanavalin A-like lectins/glucanases"/>
    <property type="match status" value="1"/>
</dbReference>
<accession>A0A8H4W5M2</accession>
<name>A0A8H4W5M2_9HELO</name>
<dbReference type="Gene3D" id="2.60.120.200">
    <property type="match status" value="1"/>
</dbReference>